<evidence type="ECO:0000313" key="2">
    <source>
        <dbReference type="Proteomes" id="UP000050360"/>
    </source>
</evidence>
<organism evidence="1 2">
    <name type="scientific">Candidatus Methanoperedens nitratireducens</name>
    <dbReference type="NCBI Taxonomy" id="1392998"/>
    <lineage>
        <taxon>Archaea</taxon>
        <taxon>Methanobacteriati</taxon>
        <taxon>Methanobacteriota</taxon>
        <taxon>Stenosarchaea group</taxon>
        <taxon>Methanomicrobia</taxon>
        <taxon>Methanosarcinales</taxon>
        <taxon>ANME-2 cluster</taxon>
        <taxon>Candidatus Methanoperedentaceae</taxon>
        <taxon>Candidatus Methanoperedens</taxon>
    </lineage>
</organism>
<dbReference type="AlphaFoldDB" id="A0A0P8AJ10"/>
<name>A0A0P8AJ10_9EURY</name>
<comment type="caution">
    <text evidence="1">The sequence shown here is derived from an EMBL/GenBank/DDBJ whole genome shotgun (WGS) entry which is preliminary data.</text>
</comment>
<reference evidence="1 2" key="1">
    <citation type="submission" date="2015-09" db="EMBL/GenBank/DDBJ databases">
        <title>A metagenomics-based metabolic model of nitrate-dependent anaerobic oxidation of methane by Methanoperedens-like archaea.</title>
        <authorList>
            <person name="Arshad A."/>
            <person name="Speth D.R."/>
            <person name="De Graaf R.M."/>
            <person name="Op Den Camp H.J."/>
            <person name="Jetten M.S."/>
            <person name="Welte C.U."/>
        </authorList>
    </citation>
    <scope>NUCLEOTIDE SEQUENCE [LARGE SCALE GENOMIC DNA]</scope>
</reference>
<dbReference type="EMBL" id="LKCM01000066">
    <property type="protein sequence ID" value="KPQ44624.1"/>
    <property type="molecule type" value="Genomic_DNA"/>
</dbReference>
<proteinExistence type="predicted"/>
<sequence length="48" mass="5764">MARPIELGLVLKGKDAKDFWENEKNPKVTEEQKKMFKEAMHIYKTHKF</sequence>
<accession>A0A0P8AJ10</accession>
<gene>
    <name evidence="1" type="ORF">MPEBLZ_00781</name>
</gene>
<protein>
    <submittedName>
        <fullName evidence="1">Uncharacterized protein</fullName>
    </submittedName>
</protein>
<dbReference type="Proteomes" id="UP000050360">
    <property type="component" value="Unassembled WGS sequence"/>
</dbReference>
<evidence type="ECO:0000313" key="1">
    <source>
        <dbReference type="EMBL" id="KPQ44624.1"/>
    </source>
</evidence>